<evidence type="ECO:0000313" key="2">
    <source>
        <dbReference type="Proteomes" id="UP000298030"/>
    </source>
</evidence>
<accession>A0A4Y7SS19</accession>
<gene>
    <name evidence="1" type="ORF">FA13DRAFT_1292522</name>
</gene>
<name>A0A4Y7SS19_COPMI</name>
<dbReference type="AlphaFoldDB" id="A0A4Y7SS19"/>
<sequence>MSQATTIRPQRIHSHRWTVKPPLRMQLRRAAFSTKDILAGPYPRPLESTRAGYLEPRASDQTMTSRLSPIDDLRSHHLPSMAYTMCGPPLISPLLLVLVSPANRPANLITCSNH</sequence>
<organism evidence="1 2">
    <name type="scientific">Coprinellus micaceus</name>
    <name type="common">Glistening ink-cap mushroom</name>
    <name type="synonym">Coprinus micaceus</name>
    <dbReference type="NCBI Taxonomy" id="71717"/>
    <lineage>
        <taxon>Eukaryota</taxon>
        <taxon>Fungi</taxon>
        <taxon>Dikarya</taxon>
        <taxon>Basidiomycota</taxon>
        <taxon>Agaricomycotina</taxon>
        <taxon>Agaricomycetes</taxon>
        <taxon>Agaricomycetidae</taxon>
        <taxon>Agaricales</taxon>
        <taxon>Agaricineae</taxon>
        <taxon>Psathyrellaceae</taxon>
        <taxon>Coprinellus</taxon>
    </lineage>
</organism>
<reference evidence="1 2" key="1">
    <citation type="journal article" date="2019" name="Nat. Ecol. Evol.">
        <title>Megaphylogeny resolves global patterns of mushroom evolution.</title>
        <authorList>
            <person name="Varga T."/>
            <person name="Krizsan K."/>
            <person name="Foldi C."/>
            <person name="Dima B."/>
            <person name="Sanchez-Garcia M."/>
            <person name="Sanchez-Ramirez S."/>
            <person name="Szollosi G.J."/>
            <person name="Szarkandi J.G."/>
            <person name="Papp V."/>
            <person name="Albert L."/>
            <person name="Andreopoulos W."/>
            <person name="Angelini C."/>
            <person name="Antonin V."/>
            <person name="Barry K.W."/>
            <person name="Bougher N.L."/>
            <person name="Buchanan P."/>
            <person name="Buyck B."/>
            <person name="Bense V."/>
            <person name="Catcheside P."/>
            <person name="Chovatia M."/>
            <person name="Cooper J."/>
            <person name="Damon W."/>
            <person name="Desjardin D."/>
            <person name="Finy P."/>
            <person name="Geml J."/>
            <person name="Haridas S."/>
            <person name="Hughes K."/>
            <person name="Justo A."/>
            <person name="Karasinski D."/>
            <person name="Kautmanova I."/>
            <person name="Kiss B."/>
            <person name="Kocsube S."/>
            <person name="Kotiranta H."/>
            <person name="LaButti K.M."/>
            <person name="Lechner B.E."/>
            <person name="Liimatainen K."/>
            <person name="Lipzen A."/>
            <person name="Lukacs Z."/>
            <person name="Mihaltcheva S."/>
            <person name="Morgado L.N."/>
            <person name="Niskanen T."/>
            <person name="Noordeloos M.E."/>
            <person name="Ohm R.A."/>
            <person name="Ortiz-Santana B."/>
            <person name="Ovrebo C."/>
            <person name="Racz N."/>
            <person name="Riley R."/>
            <person name="Savchenko A."/>
            <person name="Shiryaev A."/>
            <person name="Soop K."/>
            <person name="Spirin V."/>
            <person name="Szebenyi C."/>
            <person name="Tomsovsky M."/>
            <person name="Tulloss R.E."/>
            <person name="Uehling J."/>
            <person name="Grigoriev I.V."/>
            <person name="Vagvolgyi C."/>
            <person name="Papp T."/>
            <person name="Martin F.M."/>
            <person name="Miettinen O."/>
            <person name="Hibbett D.S."/>
            <person name="Nagy L.G."/>
        </authorList>
    </citation>
    <scope>NUCLEOTIDE SEQUENCE [LARGE SCALE GENOMIC DNA]</scope>
    <source>
        <strain evidence="1 2">FP101781</strain>
    </source>
</reference>
<proteinExistence type="predicted"/>
<dbReference type="Proteomes" id="UP000298030">
    <property type="component" value="Unassembled WGS sequence"/>
</dbReference>
<keyword evidence="2" id="KW-1185">Reference proteome</keyword>
<evidence type="ECO:0000313" key="1">
    <source>
        <dbReference type="EMBL" id="TEB24660.1"/>
    </source>
</evidence>
<protein>
    <submittedName>
        <fullName evidence="1">Uncharacterized protein</fullName>
    </submittedName>
</protein>
<dbReference type="EMBL" id="QPFP01000064">
    <property type="protein sequence ID" value="TEB24660.1"/>
    <property type="molecule type" value="Genomic_DNA"/>
</dbReference>
<comment type="caution">
    <text evidence="1">The sequence shown here is derived from an EMBL/GenBank/DDBJ whole genome shotgun (WGS) entry which is preliminary data.</text>
</comment>